<evidence type="ECO:0000313" key="2">
    <source>
        <dbReference type="EMBL" id="QCQ84961.1"/>
    </source>
</evidence>
<dbReference type="InterPro" id="IPR014131">
    <property type="entry name" value="Chlamydia_phage_Vp3"/>
</dbReference>
<protein>
    <submittedName>
        <fullName evidence="2">Internal scaffolding protein</fullName>
    </submittedName>
</protein>
<evidence type="ECO:0000256" key="1">
    <source>
        <dbReference type="SAM" id="MobiDB-lite"/>
    </source>
</evidence>
<dbReference type="Proteomes" id="UP000324307">
    <property type="component" value="Segment"/>
</dbReference>
<accession>A0A4P8PKC5</accession>
<dbReference type="Pfam" id="PF09675">
    <property type="entry name" value="Chlamy_scaf"/>
    <property type="match status" value="1"/>
</dbReference>
<feature type="region of interest" description="Disordered" evidence="1">
    <location>
        <begin position="1"/>
        <end position="23"/>
    </location>
</feature>
<reference evidence="2" key="1">
    <citation type="submission" date="2018-12" db="EMBL/GenBank/DDBJ databases">
        <title>Singled stranded DNA viruses identified in blackflies (Austrosimulium ungulatum) sampled in New Zealand.</title>
        <authorList>
            <person name="Kraberger S."/>
            <person name="Fontenele R.S."/>
            <person name="Schmidlin K."/>
            <person name="Walters M."/>
            <person name="Varsani A."/>
        </authorList>
    </citation>
    <scope>NUCLEOTIDE SEQUENCE [LARGE SCALE GENOMIC DNA]</scope>
    <source>
        <strain evidence="2">137</strain>
    </source>
</reference>
<proteinExistence type="predicted"/>
<dbReference type="EMBL" id="MK249198">
    <property type="protein sequence ID" value="QCQ84961.1"/>
    <property type="molecule type" value="Genomic_DNA"/>
</dbReference>
<organism evidence="2">
    <name type="scientific">Blackfly microvirus SF02</name>
    <dbReference type="NCBI Taxonomy" id="2576452"/>
    <lineage>
        <taxon>Viruses</taxon>
        <taxon>Monodnaviria</taxon>
        <taxon>Sangervirae</taxon>
        <taxon>Phixviricota</taxon>
        <taxon>Malgrandaviricetes</taxon>
        <taxon>Petitvirales</taxon>
        <taxon>Microviridae</taxon>
        <taxon>Microvirus</taxon>
    </lineage>
</organism>
<sequence length="150" mass="16700">MRAQLLNDAGEEMSSTYVPHDPVDLDTGPESLTRQEFADECDINILMAQYEKTGVINHFNRTPPQYLDLVDTPDLQGALTILHEAETAFMTLSAAVRREFDNDPVKFVAFASEAENLPRMREWGLAAPEMATREPIEVRVVPPPADTPSA</sequence>
<name>A0A4P8PKC5_9VIRU</name>